<dbReference type="EC" id="3.5.1.25" evidence="2"/>
<reference evidence="14 18" key="1">
    <citation type="submission" date="2014-02" db="EMBL/GenBank/DDBJ databases">
        <authorList>
            <person name="Manrique M."/>
        </authorList>
    </citation>
    <scope>NUCLEOTIDE SEQUENCE [LARGE SCALE GENOMIC DNA]</scope>
    <source>
        <strain evidence="14 18">LMG17956</strain>
    </source>
</reference>
<reference evidence="15 19" key="3">
    <citation type="submission" date="2016-01" db="EMBL/GenBank/DDBJ databases">
        <title>Highly variable Streptococcus oralis are common among viridans streptococci isolated from primates.</title>
        <authorList>
            <person name="Denapaite D."/>
            <person name="Rieger M."/>
            <person name="Koendgen S."/>
            <person name="Brueckner R."/>
            <person name="Ochigava I."/>
            <person name="Kappeler P."/>
            <person name="Maetz-Rensing K."/>
            <person name="Leendertz F."/>
            <person name="Hakenbeck R."/>
        </authorList>
    </citation>
    <scope>NUCLEOTIDE SEQUENCE [LARGE SCALE GENOMIC DNA]</scope>
    <source>
        <strain evidence="15 19">DD03</strain>
    </source>
</reference>
<keyword evidence="5 9" id="KW-0378">Hydrolase</keyword>
<dbReference type="Gene3D" id="3.20.20.140">
    <property type="entry name" value="Metal-dependent hydrolases"/>
    <property type="match status" value="1"/>
</dbReference>
<dbReference type="Gene3D" id="2.30.40.10">
    <property type="entry name" value="Urease, subunit C, domain 1"/>
    <property type="match status" value="1"/>
</dbReference>
<feature type="binding site" evidence="11">
    <location>
        <position position="225"/>
    </location>
    <ligand>
        <name>substrate</name>
    </ligand>
</feature>
<evidence type="ECO:0000313" key="21">
    <source>
        <dbReference type="Proteomes" id="UP000249013"/>
    </source>
</evidence>
<dbReference type="InterPro" id="IPR011059">
    <property type="entry name" value="Metal-dep_hydrolase_composite"/>
</dbReference>
<comment type="catalytic activity">
    <reaction evidence="7">
        <text>N-acetyl-D-glucosamine 6-phosphate + H2O = D-glucosamine 6-phosphate + acetate</text>
        <dbReference type="Rhea" id="RHEA:22936"/>
        <dbReference type="ChEBI" id="CHEBI:15377"/>
        <dbReference type="ChEBI" id="CHEBI:30089"/>
        <dbReference type="ChEBI" id="CHEBI:57513"/>
        <dbReference type="ChEBI" id="CHEBI:58725"/>
        <dbReference type="EC" id="3.5.1.25"/>
    </reaction>
</comment>
<comment type="pathway">
    <text evidence="8">Amino-sugar metabolism; N-acetylneuraminate degradation; D-fructose 6-phosphate from N-acetylneuraminate: step 4/5.</text>
</comment>
<evidence type="ECO:0000256" key="7">
    <source>
        <dbReference type="ARBA" id="ARBA00047647"/>
    </source>
</evidence>
<dbReference type="OMA" id="YMKNPRL"/>
<evidence type="ECO:0000256" key="12">
    <source>
        <dbReference type="PIRSR" id="PIRSR038994-3"/>
    </source>
</evidence>
<dbReference type="Proteomes" id="UP000027584">
    <property type="component" value="Unassembled WGS sequence"/>
</dbReference>
<evidence type="ECO:0000256" key="6">
    <source>
        <dbReference type="ARBA" id="ARBA00023277"/>
    </source>
</evidence>
<gene>
    <name evidence="17" type="primary">nagA</name>
    <name evidence="14" type="ORF">BN963_SGAL_00678</name>
    <name evidence="17" type="ORF">NCTC13773_00505</name>
    <name evidence="16" type="ORF">SAMN05660328_11616</name>
    <name evidence="15" type="ORF">SGADD03_01482</name>
</gene>
<feature type="binding site" evidence="12">
    <location>
        <position position="127"/>
    </location>
    <ligand>
        <name>Zn(2+)</name>
        <dbReference type="ChEBI" id="CHEBI:29105"/>
    </ligand>
</feature>
<dbReference type="EMBL" id="LS483409">
    <property type="protein sequence ID" value="SQG78725.1"/>
    <property type="molecule type" value="Genomic_DNA"/>
</dbReference>
<dbReference type="PATRIC" id="fig|315405.12.peg.1729"/>
<dbReference type="NCBIfam" id="TIGR00221">
    <property type="entry name" value="nagA"/>
    <property type="match status" value="1"/>
</dbReference>
<evidence type="ECO:0000313" key="16">
    <source>
        <dbReference type="EMBL" id="SFU86657.1"/>
    </source>
</evidence>
<dbReference type="Proteomes" id="UP000071927">
    <property type="component" value="Unassembled WGS sequence"/>
</dbReference>
<name>A0A060RGN1_9STRE</name>
<evidence type="ECO:0000256" key="9">
    <source>
        <dbReference type="PIRNR" id="PIRNR038994"/>
    </source>
</evidence>
<evidence type="ECO:0000256" key="10">
    <source>
        <dbReference type="PIRSR" id="PIRSR038994-1"/>
    </source>
</evidence>
<dbReference type="AlphaFoldDB" id="A0A060RGN1"/>
<dbReference type="SUPFAM" id="SSF51338">
    <property type="entry name" value="Composite domain of metallo-dependent hydrolases"/>
    <property type="match status" value="1"/>
</dbReference>
<evidence type="ECO:0000313" key="20">
    <source>
        <dbReference type="Proteomes" id="UP000183629"/>
    </source>
</evidence>
<dbReference type="CDD" id="cd00854">
    <property type="entry name" value="NagA"/>
    <property type="match status" value="1"/>
</dbReference>
<feature type="binding site" evidence="11">
    <location>
        <begin position="306"/>
        <end position="308"/>
    </location>
    <ligand>
        <name>substrate</name>
    </ligand>
</feature>
<dbReference type="Proteomes" id="UP000183629">
    <property type="component" value="Unassembled WGS sequence"/>
</dbReference>
<comment type="cofactor">
    <cofactor evidence="12">
        <name>a divalent metal cation</name>
        <dbReference type="ChEBI" id="CHEBI:60240"/>
    </cofactor>
    <text evidence="12">Binds 1 divalent metal cation per subunit.</text>
</comment>
<dbReference type="PANTHER" id="PTHR11113:SF14">
    <property type="entry name" value="N-ACETYLGLUCOSAMINE-6-PHOSPHATE DEACETYLASE"/>
    <property type="match status" value="1"/>
</dbReference>
<evidence type="ECO:0000256" key="1">
    <source>
        <dbReference type="ARBA" id="ARBA00010716"/>
    </source>
</evidence>
<reference evidence="16" key="4">
    <citation type="submission" date="2016-10" db="EMBL/GenBank/DDBJ databases">
        <authorList>
            <person name="de Groot N.N."/>
        </authorList>
    </citation>
    <scope>NUCLEOTIDE SEQUENCE [LARGE SCALE GENOMIC DNA]</scope>
    <source>
        <strain evidence="16">LMG 15572</strain>
    </source>
</reference>
<evidence type="ECO:0000313" key="19">
    <source>
        <dbReference type="Proteomes" id="UP000071927"/>
    </source>
</evidence>
<feature type="domain" description="Amidohydrolase-related" evidence="13">
    <location>
        <begin position="50"/>
        <end position="371"/>
    </location>
</feature>
<reference evidence="17 21" key="6">
    <citation type="submission" date="2018-06" db="EMBL/GenBank/DDBJ databases">
        <authorList>
            <consortium name="Pathogen Informatics"/>
            <person name="Doyle S."/>
        </authorList>
    </citation>
    <scope>NUCLEOTIDE SEQUENCE [LARGE SCALE GENOMIC DNA]</scope>
    <source>
        <strain evidence="17 21">NCTC13773</strain>
    </source>
</reference>
<reference evidence="20" key="5">
    <citation type="submission" date="2016-10" db="EMBL/GenBank/DDBJ databases">
        <authorList>
            <person name="Varghese N."/>
            <person name="Submissions S."/>
        </authorList>
    </citation>
    <scope>NUCLEOTIDE SEQUENCE [LARGE SCALE GENOMIC DNA]</scope>
    <source>
        <strain evidence="20">LMG 15572</strain>
    </source>
</reference>
<evidence type="ECO:0000256" key="2">
    <source>
        <dbReference type="ARBA" id="ARBA00011899"/>
    </source>
</evidence>
<dbReference type="InterPro" id="IPR032466">
    <property type="entry name" value="Metal_Hydrolase"/>
</dbReference>
<dbReference type="PIRSF" id="PIRSF038994">
    <property type="entry name" value="NagA"/>
    <property type="match status" value="1"/>
</dbReference>
<dbReference type="GO" id="GO:0008448">
    <property type="term" value="F:N-acetylglucosamine-6-phosphate deacetylase activity"/>
    <property type="evidence" value="ECO:0007669"/>
    <property type="project" value="UniProtKB-EC"/>
</dbReference>
<protein>
    <recommendedName>
        <fullName evidence="3">N-acetylglucosamine-6-phosphate deacetylase</fullName>
        <ecNumber evidence="2">3.5.1.25</ecNumber>
    </recommendedName>
</protein>
<evidence type="ECO:0000256" key="11">
    <source>
        <dbReference type="PIRSR" id="PIRSR038994-2"/>
    </source>
</evidence>
<sequence>MTKYIKADEFYYPYQVKKAGYLAIEGDTFGDWQAEVPSDADIIDYTGYSIAPGLVDTHIHGFAGADVMDNSKEALETMSHALLGAGVTSFLPTGLTASFETLDDICRTAADFAGQESGARIQGLFFEGPYFTEKYKGAQNPSYMRNPSIVELDQWLESSKGLLRKIALAPERDDVADFINHAKEKNVIVALGHSDATYEQAANAVEAGASVWVHAYNGMRGLNHREPGMVGAVYELPNTYAELICDGHHVHPSACDILMHQKNYDHVALITDCMSAGGLKDGDYMLGEYPVTVEKGTARLKSNGALAGSILQLKDAVKNVVNWGIASKAQAISMASLIPAISVGIDDKCGQIKKGHQADFIVLDKELDLQATYLGGEKVWNA</sequence>
<dbReference type="PANTHER" id="PTHR11113">
    <property type="entry name" value="N-ACETYLGLUCOSAMINE-6-PHOSPHATE DEACETYLASE"/>
    <property type="match status" value="1"/>
</dbReference>
<comment type="similarity">
    <text evidence="1 9">Belongs to the metallo-dependent hydrolases superfamily. NagA family.</text>
</comment>
<keyword evidence="20" id="KW-1185">Reference proteome</keyword>
<evidence type="ECO:0000313" key="14">
    <source>
        <dbReference type="EMBL" id="CDO17485.1"/>
    </source>
</evidence>
<evidence type="ECO:0000256" key="4">
    <source>
        <dbReference type="ARBA" id="ARBA00022723"/>
    </source>
</evidence>
<evidence type="ECO:0000256" key="3">
    <source>
        <dbReference type="ARBA" id="ARBA00018029"/>
    </source>
</evidence>
<dbReference type="Proteomes" id="UP000249013">
    <property type="component" value="Chromosome 1"/>
</dbReference>
<feature type="binding site" evidence="12">
    <location>
        <position position="193"/>
    </location>
    <ligand>
        <name>Zn(2+)</name>
        <dbReference type="ChEBI" id="CHEBI:29105"/>
    </ligand>
</feature>
<feature type="binding site" evidence="11">
    <location>
        <position position="138"/>
    </location>
    <ligand>
        <name>substrate</name>
    </ligand>
</feature>
<dbReference type="InterPro" id="IPR003764">
    <property type="entry name" value="GlcNAc_6-P_deAcase"/>
</dbReference>
<keyword evidence="6 9" id="KW-0119">Carbohydrate metabolism</keyword>
<feature type="active site" description="Proton donor/acceptor" evidence="10">
    <location>
        <position position="272"/>
    </location>
</feature>
<dbReference type="RefSeq" id="WP_013642708.1">
    <property type="nucleotide sequence ID" value="NZ_FOLZ01000005.1"/>
</dbReference>
<dbReference type="GO" id="GO:0046872">
    <property type="term" value="F:metal ion binding"/>
    <property type="evidence" value="ECO:0007669"/>
    <property type="project" value="UniProtKB-KW"/>
</dbReference>
<evidence type="ECO:0000313" key="18">
    <source>
        <dbReference type="Proteomes" id="UP000027584"/>
    </source>
</evidence>
<dbReference type="EMBL" id="LQXV01000252">
    <property type="protein sequence ID" value="KXU06487.1"/>
    <property type="molecule type" value="Genomic_DNA"/>
</dbReference>
<dbReference type="Pfam" id="PF01979">
    <property type="entry name" value="Amidohydro_1"/>
    <property type="match status" value="1"/>
</dbReference>
<dbReference type="FunFam" id="3.20.20.140:FF:000004">
    <property type="entry name" value="N-acetylglucosamine-6-phosphate deacetylase"/>
    <property type="match status" value="1"/>
</dbReference>
<organism evidence="14 18">
    <name type="scientific">Streptococcus gallolyticus</name>
    <dbReference type="NCBI Taxonomy" id="315405"/>
    <lineage>
        <taxon>Bacteria</taxon>
        <taxon>Bacillati</taxon>
        <taxon>Bacillota</taxon>
        <taxon>Bacilli</taxon>
        <taxon>Lactobacillales</taxon>
        <taxon>Streptococcaceae</taxon>
        <taxon>Streptococcus</taxon>
    </lineage>
</organism>
<feature type="binding site" evidence="11">
    <location>
        <position position="249"/>
    </location>
    <ligand>
        <name>substrate</name>
    </ligand>
</feature>
<feature type="binding site" evidence="11">
    <location>
        <begin position="217"/>
        <end position="218"/>
    </location>
    <ligand>
        <name>substrate</name>
    </ligand>
</feature>
<dbReference type="SUPFAM" id="SSF51556">
    <property type="entry name" value="Metallo-dependent hydrolases"/>
    <property type="match status" value="1"/>
</dbReference>
<evidence type="ECO:0000259" key="13">
    <source>
        <dbReference type="Pfam" id="PF01979"/>
    </source>
</evidence>
<evidence type="ECO:0000313" key="15">
    <source>
        <dbReference type="EMBL" id="KXU06487.1"/>
    </source>
</evidence>
<accession>A0A060RGN1</accession>
<evidence type="ECO:0000256" key="8">
    <source>
        <dbReference type="ARBA" id="ARBA00060590"/>
    </source>
</evidence>
<reference evidence="14 18" key="2">
    <citation type="submission" date="2014-05" db="EMBL/GenBank/DDBJ databases">
        <title>Genome sequence of Streptococcus gallolyticus.</title>
        <authorList>
            <person name="Del Campo R."/>
        </authorList>
    </citation>
    <scope>NUCLEOTIDE SEQUENCE [LARGE SCALE GENOMIC DNA]</scope>
    <source>
        <strain evidence="14 18">LMG17956</strain>
    </source>
</reference>
<dbReference type="InterPro" id="IPR006680">
    <property type="entry name" value="Amidohydro-rel"/>
</dbReference>
<dbReference type="EMBL" id="FPBN01000016">
    <property type="protein sequence ID" value="SFU86657.1"/>
    <property type="molecule type" value="Genomic_DNA"/>
</dbReference>
<dbReference type="GO" id="GO:0006046">
    <property type="term" value="P:N-acetylglucosamine catabolic process"/>
    <property type="evidence" value="ECO:0007669"/>
    <property type="project" value="TreeGrafter"/>
</dbReference>
<evidence type="ECO:0000256" key="5">
    <source>
        <dbReference type="ARBA" id="ARBA00022801"/>
    </source>
</evidence>
<feature type="binding site" evidence="12">
    <location>
        <position position="214"/>
    </location>
    <ligand>
        <name>Zn(2+)</name>
        <dbReference type="ChEBI" id="CHEBI:29105"/>
    </ligand>
</feature>
<keyword evidence="4 12" id="KW-0479">Metal-binding</keyword>
<proteinExistence type="inferred from homology"/>
<dbReference type="EMBL" id="CCBC010000131">
    <property type="protein sequence ID" value="CDO17485.1"/>
    <property type="molecule type" value="Genomic_DNA"/>
</dbReference>
<evidence type="ECO:0000313" key="17">
    <source>
        <dbReference type="EMBL" id="SQG78725.1"/>
    </source>
</evidence>